<dbReference type="Pfam" id="PF03901">
    <property type="entry name" value="Glyco_transf_22"/>
    <property type="match status" value="1"/>
</dbReference>
<evidence type="ECO:0000256" key="8">
    <source>
        <dbReference type="ARBA" id="ARBA00023136"/>
    </source>
</evidence>
<dbReference type="InParanoid" id="A0A1Y2AK82"/>
<evidence type="ECO:0000256" key="3">
    <source>
        <dbReference type="ARBA" id="ARBA00022676"/>
    </source>
</evidence>
<feature type="transmembrane region" description="Helical" evidence="10">
    <location>
        <begin position="340"/>
        <end position="360"/>
    </location>
</feature>
<evidence type="ECO:0000256" key="4">
    <source>
        <dbReference type="ARBA" id="ARBA00022679"/>
    </source>
</evidence>
<reference evidence="12 13" key="1">
    <citation type="submission" date="2016-07" db="EMBL/GenBank/DDBJ databases">
        <title>Pervasive Adenine N6-methylation of Active Genes in Fungi.</title>
        <authorList>
            <consortium name="DOE Joint Genome Institute"/>
            <person name="Mondo S.J."/>
            <person name="Dannebaum R.O."/>
            <person name="Kuo R.C."/>
            <person name="Labutti K."/>
            <person name="Haridas S."/>
            <person name="Kuo A."/>
            <person name="Salamov A."/>
            <person name="Ahrendt S.R."/>
            <person name="Lipzen A."/>
            <person name="Sullivan W."/>
            <person name="Andreopoulos W.B."/>
            <person name="Clum A."/>
            <person name="Lindquist E."/>
            <person name="Daum C."/>
            <person name="Ramamoorthy G.K."/>
            <person name="Gryganskyi A."/>
            <person name="Culley D."/>
            <person name="Magnuson J.K."/>
            <person name="James T.Y."/>
            <person name="O'Malley M.A."/>
            <person name="Stajich J.E."/>
            <person name="Spatafora J.W."/>
            <person name="Visel A."/>
            <person name="Grigoriev I.V."/>
        </authorList>
    </citation>
    <scope>NUCLEOTIDE SEQUENCE [LARGE SCALE GENOMIC DNA]</scope>
    <source>
        <strain evidence="12 13">68-887.2</strain>
    </source>
</reference>
<keyword evidence="13" id="KW-1185">Reference proteome</keyword>
<proteinExistence type="inferred from homology"/>
<accession>A0A1Y2AK82</accession>
<comment type="caution">
    <text evidence="12">The sequence shown here is derived from an EMBL/GenBank/DDBJ whole genome shotgun (WGS) entry which is preliminary data.</text>
</comment>
<dbReference type="PANTHER" id="PTHR22760:SF4">
    <property type="entry name" value="GPI MANNOSYLTRANSFERASE 3"/>
    <property type="match status" value="1"/>
</dbReference>
<dbReference type="GO" id="GO:0005789">
    <property type="term" value="C:endoplasmic reticulum membrane"/>
    <property type="evidence" value="ECO:0007669"/>
    <property type="project" value="UniProtKB-SubCell"/>
</dbReference>
<dbReference type="GO" id="GO:0006506">
    <property type="term" value="P:GPI anchor biosynthetic process"/>
    <property type="evidence" value="ECO:0007669"/>
    <property type="project" value="TreeGrafter"/>
</dbReference>
<feature type="chain" id="PRO_5010990560" description="Mannosyltransferase" evidence="11">
    <location>
        <begin position="21"/>
        <end position="613"/>
    </location>
</feature>
<sequence>MSGQALTVSFAFRSLSLLLPQTFFQPDEFWQALEPAHHFIFGYGHLTWEWLDLPNRGDGTLWDEIVVGGRLRSWLWPSIFAGIYKLLVCLKLDHTSILILAPRIVGVVIASLTDWYTCRLATKILGPGSTAGALFLSLTSLFNAHLLPRSLSTSPETLLTVMALCYFPLQESQAPDNVVITNTGLVPSRLKHLSDKKDQDLIHGKVFRIKALANLDYSMLDRMTPHTQGPKLHKDNFAVAVALAALAICIRPTTVAFWAYMGTELAWRTTSHQGITFTLRLILMSALVASSVFAASTWLDYAVTGRLAFPLVSFVNENLFQGVAAFYGSTNYLYHLTQSLPIMLFPIWWWFGRGFIAALLPSRSLPGSLAELDCPEGLRSLARGLVFAITILSLSPHSEWRFLHPFLPPMLLFALPALFQDYVPTIFGCYRLAQSLRQYTRLGKLPFYLCIIAPLVPYLYLNAFHGRAQIEVMNVLREGRAGNITSLLVLAPCHSTPWMSHLHTNVLASFITCEPPNLRPHDEPTQQEAVYSAPILYLDNMLGENINTSLPSHVVLFGSFLDLGDGSKTVRQALEAARYSQVWQGWNGFDFAQDEQDRKGHVRIWTRDAYQLD</sequence>
<comment type="subcellular location">
    <subcellularLocation>
        <location evidence="1 10">Endoplasmic reticulum membrane</location>
        <topology evidence="1 10">Multi-pass membrane protein</topology>
    </subcellularLocation>
</comment>
<evidence type="ECO:0000256" key="5">
    <source>
        <dbReference type="ARBA" id="ARBA00022692"/>
    </source>
</evidence>
<evidence type="ECO:0000256" key="2">
    <source>
        <dbReference type="ARBA" id="ARBA00006065"/>
    </source>
</evidence>
<comment type="function">
    <text evidence="9">Mannosyltransferase involved in glycosylphosphatidylinositol-anchor biosynthesis. Transfers the third mannose to Man2-GlcN-acyl-PI during GPI precursor assembly.</text>
</comment>
<organism evidence="12 13">
    <name type="scientific">Naematelia encephala</name>
    <dbReference type="NCBI Taxonomy" id="71784"/>
    <lineage>
        <taxon>Eukaryota</taxon>
        <taxon>Fungi</taxon>
        <taxon>Dikarya</taxon>
        <taxon>Basidiomycota</taxon>
        <taxon>Agaricomycotina</taxon>
        <taxon>Tremellomycetes</taxon>
        <taxon>Tremellales</taxon>
        <taxon>Naemateliaceae</taxon>
        <taxon>Naematelia</taxon>
    </lineage>
</organism>
<dbReference type="PANTHER" id="PTHR22760">
    <property type="entry name" value="GLYCOSYLTRANSFERASE"/>
    <property type="match status" value="1"/>
</dbReference>
<evidence type="ECO:0000256" key="6">
    <source>
        <dbReference type="ARBA" id="ARBA00022824"/>
    </source>
</evidence>
<dbReference type="EMBL" id="MCFC01000085">
    <property type="protein sequence ID" value="ORY22978.1"/>
    <property type="molecule type" value="Genomic_DNA"/>
</dbReference>
<dbReference type="EC" id="2.4.1.-" evidence="10"/>
<evidence type="ECO:0000256" key="11">
    <source>
        <dbReference type="SAM" id="SignalP"/>
    </source>
</evidence>
<evidence type="ECO:0000256" key="7">
    <source>
        <dbReference type="ARBA" id="ARBA00022989"/>
    </source>
</evidence>
<dbReference type="InterPro" id="IPR005599">
    <property type="entry name" value="GPI_mannosylTrfase"/>
</dbReference>
<feature type="signal peptide" evidence="11">
    <location>
        <begin position="1"/>
        <end position="20"/>
    </location>
</feature>
<keyword evidence="5 10" id="KW-0812">Transmembrane</keyword>
<evidence type="ECO:0000313" key="12">
    <source>
        <dbReference type="EMBL" id="ORY22978.1"/>
    </source>
</evidence>
<evidence type="ECO:0000256" key="10">
    <source>
        <dbReference type="RuleBase" id="RU363075"/>
    </source>
</evidence>
<feature type="transmembrane region" description="Helical" evidence="10">
    <location>
        <begin position="281"/>
        <end position="301"/>
    </location>
</feature>
<feature type="transmembrane region" description="Helical" evidence="10">
    <location>
        <begin position="410"/>
        <end position="433"/>
    </location>
</feature>
<evidence type="ECO:0000313" key="13">
    <source>
        <dbReference type="Proteomes" id="UP000193986"/>
    </source>
</evidence>
<evidence type="ECO:0000256" key="9">
    <source>
        <dbReference type="ARBA" id="ARBA00024708"/>
    </source>
</evidence>
<dbReference type="GO" id="GO:0000026">
    <property type="term" value="F:alpha-1,2-mannosyltransferase activity"/>
    <property type="evidence" value="ECO:0007669"/>
    <property type="project" value="TreeGrafter"/>
</dbReference>
<keyword evidence="4 12" id="KW-0808">Transferase</keyword>
<dbReference type="OrthoDB" id="416834at2759"/>
<keyword evidence="7 10" id="KW-1133">Transmembrane helix</keyword>
<keyword evidence="3 10" id="KW-0328">Glycosyltransferase</keyword>
<gene>
    <name evidence="12" type="ORF">BCR39DRAFT_550323</name>
</gene>
<evidence type="ECO:0000256" key="1">
    <source>
        <dbReference type="ARBA" id="ARBA00004477"/>
    </source>
</evidence>
<dbReference type="STRING" id="71784.A0A1Y2AK82"/>
<keyword evidence="11" id="KW-0732">Signal</keyword>
<name>A0A1Y2AK82_9TREE</name>
<keyword evidence="6 10" id="KW-0256">Endoplasmic reticulum</keyword>
<dbReference type="AlphaFoldDB" id="A0A1Y2AK82"/>
<comment type="similarity">
    <text evidence="2">Belongs to the glycosyltransferase 22 family. PIGB subfamily.</text>
</comment>
<dbReference type="Proteomes" id="UP000193986">
    <property type="component" value="Unassembled WGS sequence"/>
</dbReference>
<protein>
    <recommendedName>
        <fullName evidence="10">Mannosyltransferase</fullName>
        <ecNumber evidence="10">2.4.1.-</ecNumber>
    </recommendedName>
</protein>
<keyword evidence="8 10" id="KW-0472">Membrane</keyword>
<dbReference type="FunCoup" id="A0A1Y2AK82">
    <property type="interactions" value="481"/>
</dbReference>
<feature type="transmembrane region" description="Helical" evidence="10">
    <location>
        <begin position="445"/>
        <end position="461"/>
    </location>
</feature>
<feature type="transmembrane region" description="Helical" evidence="10">
    <location>
        <begin position="237"/>
        <end position="261"/>
    </location>
</feature>